<evidence type="ECO:0000256" key="4">
    <source>
        <dbReference type="ARBA" id="ARBA00022833"/>
    </source>
</evidence>
<evidence type="ECO:0000256" key="3">
    <source>
        <dbReference type="ARBA" id="ARBA00022723"/>
    </source>
</evidence>
<evidence type="ECO:0000313" key="7">
    <source>
        <dbReference type="Proteomes" id="UP000066624"/>
    </source>
</evidence>
<dbReference type="SUPFAM" id="SSF50129">
    <property type="entry name" value="GroES-like"/>
    <property type="match status" value="1"/>
</dbReference>
<evidence type="ECO:0000256" key="1">
    <source>
        <dbReference type="ARBA" id="ARBA00001947"/>
    </source>
</evidence>
<dbReference type="InterPro" id="IPR011032">
    <property type="entry name" value="GroES-like_sf"/>
</dbReference>
<dbReference type="GO" id="GO:0046872">
    <property type="term" value="F:metal ion binding"/>
    <property type="evidence" value="ECO:0007669"/>
    <property type="project" value="UniProtKB-KW"/>
</dbReference>
<dbReference type="KEGG" id="wma:WM2015_2941"/>
<sequence length="335" mass="36058">MASTSNRLSGQARAFWVTGPEQGEIRPEPLGPPGCGEVMVETDFSAISRGTEALVYRGEVPESEWDRMRAPFQQGDFPAPVKYGYACVGRVIDGDAETPGQAVFCLHPHQDRFVVPSSAVLPLPPGLPPERAVLAANMETALNALWDSRASAGDRIAVVGAGVVGALTAWLAGRMPGTEVTLIDRLPQRQALAAALGVAFALPEEAPGEQDLVVHASASEAGLNGALALAGTEARILELSWYGSQRPAVALGQAFHARRLQLISSQVGRLPVERRERWSHRRRLSKALELLIDPALDTLFSGESAFDELPDRMRELSRPGSDALCHRLRYPPATH</sequence>
<keyword evidence="5" id="KW-0560">Oxidoreductase</keyword>
<comment type="similarity">
    <text evidence="2">Belongs to the zinc-containing alcohol dehydrogenase family.</text>
</comment>
<dbReference type="OrthoDB" id="9781588at2"/>
<dbReference type="GO" id="GO:0016491">
    <property type="term" value="F:oxidoreductase activity"/>
    <property type="evidence" value="ECO:0007669"/>
    <property type="project" value="UniProtKB-KW"/>
</dbReference>
<proteinExistence type="inferred from homology"/>
<accession>A0A0K0Y0A6</accession>
<dbReference type="Gene3D" id="3.90.180.10">
    <property type="entry name" value="Medium-chain alcohol dehydrogenases, catalytic domain"/>
    <property type="match status" value="1"/>
</dbReference>
<evidence type="ECO:0000256" key="2">
    <source>
        <dbReference type="ARBA" id="ARBA00008072"/>
    </source>
</evidence>
<keyword evidence="4" id="KW-0862">Zinc</keyword>
<keyword evidence="7" id="KW-1185">Reference proteome</keyword>
<dbReference type="EMBL" id="CP012154">
    <property type="protein sequence ID" value="AKS43296.1"/>
    <property type="molecule type" value="Genomic_DNA"/>
</dbReference>
<evidence type="ECO:0000256" key="5">
    <source>
        <dbReference type="ARBA" id="ARBA00023002"/>
    </source>
</evidence>
<keyword evidence="3" id="KW-0479">Metal-binding</keyword>
<dbReference type="SUPFAM" id="SSF51735">
    <property type="entry name" value="NAD(P)-binding Rossmann-fold domains"/>
    <property type="match status" value="1"/>
</dbReference>
<dbReference type="Gene3D" id="3.40.50.720">
    <property type="entry name" value="NAD(P)-binding Rossmann-like Domain"/>
    <property type="match status" value="1"/>
</dbReference>
<organism evidence="6 7">
    <name type="scientific">Wenzhouxiangella marina</name>
    <dbReference type="NCBI Taxonomy" id="1579979"/>
    <lineage>
        <taxon>Bacteria</taxon>
        <taxon>Pseudomonadati</taxon>
        <taxon>Pseudomonadota</taxon>
        <taxon>Gammaproteobacteria</taxon>
        <taxon>Chromatiales</taxon>
        <taxon>Wenzhouxiangellaceae</taxon>
        <taxon>Wenzhouxiangella</taxon>
    </lineage>
</organism>
<dbReference type="AlphaFoldDB" id="A0A0K0Y0A6"/>
<dbReference type="InterPro" id="IPR036291">
    <property type="entry name" value="NAD(P)-bd_dom_sf"/>
</dbReference>
<dbReference type="PANTHER" id="PTHR43350">
    <property type="entry name" value="NAD-DEPENDENT ALCOHOL DEHYDROGENASE"/>
    <property type="match status" value="1"/>
</dbReference>
<reference evidence="6 7" key="1">
    <citation type="submission" date="2015-07" db="EMBL/GenBank/DDBJ databases">
        <authorList>
            <person name="Noorani M."/>
        </authorList>
    </citation>
    <scope>NUCLEOTIDE SEQUENCE [LARGE SCALE GENOMIC DNA]</scope>
    <source>
        <strain evidence="6 7">KCTC 42284</strain>
    </source>
</reference>
<dbReference type="RefSeq" id="WP_049726793.1">
    <property type="nucleotide sequence ID" value="NZ_CP012154.1"/>
</dbReference>
<gene>
    <name evidence="6" type="ORF">WM2015_2941</name>
</gene>
<evidence type="ECO:0000313" key="6">
    <source>
        <dbReference type="EMBL" id="AKS43296.1"/>
    </source>
</evidence>
<dbReference type="PATRIC" id="fig|1579979.3.peg.3008"/>
<dbReference type="CDD" id="cd08255">
    <property type="entry name" value="2-desacetyl-2-hydroxyethyl_bacteriochlorophyllide_like"/>
    <property type="match status" value="1"/>
</dbReference>
<comment type="cofactor">
    <cofactor evidence="1">
        <name>Zn(2+)</name>
        <dbReference type="ChEBI" id="CHEBI:29105"/>
    </cofactor>
</comment>
<dbReference type="Proteomes" id="UP000066624">
    <property type="component" value="Chromosome"/>
</dbReference>
<dbReference type="PANTHER" id="PTHR43350:SF19">
    <property type="entry name" value="D-GULOSIDE 3-DEHYDROGENASE"/>
    <property type="match status" value="1"/>
</dbReference>
<dbReference type="STRING" id="1579979.WM2015_2941"/>
<protein>
    <submittedName>
        <fullName evidence="6">Alcohol dehydrogenase zinc-binding domain protein</fullName>
    </submittedName>
</protein>
<name>A0A0K0Y0A6_9GAMM</name>